<keyword evidence="6" id="KW-1185">Reference proteome</keyword>
<comment type="caution">
    <text evidence="5">The sequence shown here is derived from an EMBL/GenBank/DDBJ whole genome shotgun (WGS) entry which is preliminary data.</text>
</comment>
<evidence type="ECO:0000256" key="2">
    <source>
        <dbReference type="ARBA" id="ARBA00022679"/>
    </source>
</evidence>
<dbReference type="InterPro" id="IPR019614">
    <property type="entry name" value="SAM-dep_methyl-trfase"/>
</dbReference>
<dbReference type="PANTHER" id="PTHR43042:SF2">
    <property type="entry name" value="SAM-DEPENDENT METHYLTRANSFERASE"/>
    <property type="match status" value="1"/>
</dbReference>
<keyword evidence="1" id="KW-0489">Methyltransferase</keyword>
<evidence type="ECO:0000313" key="5">
    <source>
        <dbReference type="EMBL" id="KDA00316.1"/>
    </source>
</evidence>
<dbReference type="RefSeq" id="WP_051612203.1">
    <property type="nucleotide sequence ID" value="NZ_ARYM01000002.1"/>
</dbReference>
<gene>
    <name evidence="5" type="ORF">HPO_02842</name>
</gene>
<name>A0A062VPU9_9PROT</name>
<dbReference type="Pfam" id="PF10672">
    <property type="entry name" value="Methyltrans_SAM"/>
    <property type="match status" value="1"/>
</dbReference>
<keyword evidence="2" id="KW-0808">Transferase</keyword>
<evidence type="ECO:0000259" key="4">
    <source>
        <dbReference type="Pfam" id="PF10672"/>
    </source>
</evidence>
<protein>
    <recommendedName>
        <fullName evidence="4">S-adenosylmethionine-dependent methyltransferase domain-containing protein</fullName>
    </recommendedName>
</protein>
<dbReference type="AlphaFoldDB" id="A0A062VPU9"/>
<dbReference type="Proteomes" id="UP000027100">
    <property type="component" value="Unassembled WGS sequence"/>
</dbReference>
<dbReference type="STRING" id="1280954.HPO_02842"/>
<dbReference type="CDD" id="cd02440">
    <property type="entry name" value="AdoMet_MTases"/>
    <property type="match status" value="1"/>
</dbReference>
<proteinExistence type="predicted"/>
<reference evidence="5 6" key="1">
    <citation type="journal article" date="2014" name="Antonie Van Leeuwenhoek">
        <title>Hyphomonas beringensis sp. nov. and Hyphomonas chukchiensis sp. nov., isolated from surface seawater of the Bering Sea and Chukchi Sea.</title>
        <authorList>
            <person name="Li C."/>
            <person name="Lai Q."/>
            <person name="Li G."/>
            <person name="Dong C."/>
            <person name="Wang J."/>
            <person name="Liao Y."/>
            <person name="Shao Z."/>
        </authorList>
    </citation>
    <scope>NUCLEOTIDE SEQUENCE [LARGE SCALE GENOMIC DNA]</scope>
    <source>
        <strain evidence="5 6">PS728</strain>
    </source>
</reference>
<dbReference type="Gene3D" id="3.40.50.150">
    <property type="entry name" value="Vaccinia Virus protein VP39"/>
    <property type="match status" value="1"/>
</dbReference>
<evidence type="ECO:0000256" key="1">
    <source>
        <dbReference type="ARBA" id="ARBA00022603"/>
    </source>
</evidence>
<evidence type="ECO:0000313" key="6">
    <source>
        <dbReference type="Proteomes" id="UP000027100"/>
    </source>
</evidence>
<evidence type="ECO:0000256" key="3">
    <source>
        <dbReference type="ARBA" id="ARBA00022691"/>
    </source>
</evidence>
<feature type="domain" description="S-adenosylmethionine-dependent methyltransferase" evidence="4">
    <location>
        <begin position="68"/>
        <end position="228"/>
    </location>
</feature>
<dbReference type="eggNOG" id="COG1092">
    <property type="taxonomic scope" value="Bacteria"/>
</dbReference>
<dbReference type="GO" id="GO:0008168">
    <property type="term" value="F:methyltransferase activity"/>
    <property type="evidence" value="ECO:0007669"/>
    <property type="project" value="UniProtKB-KW"/>
</dbReference>
<dbReference type="PATRIC" id="fig|1280954.3.peg.581"/>
<dbReference type="InterPro" id="IPR013780">
    <property type="entry name" value="Glyco_hydro_b"/>
</dbReference>
<sequence length="298" mass="33732">MTMKTETRLLIADDWEDYALLDSGHLQKLERFGSQTVIRPDPQAFWEPARPVQSWKADARFVTKAQDEDGAGQWEALSPRAAESWPMRWNGLTFTARRTAFRHMGVFQEHSVHWRFAQDQIRAVKRPLKVLNLFGYTGMMSLACAAAGAEVVHLDASPKSNGYGKDNQSLSGLDDRTIRWIADDAMKFVAREIRRGSKYDGIVLDPPKFGRGPKNETWRFEESLPELLDGVRDLLSEEPRFVIATAYAVRLSYLAVAQALGDRLKPYVGVMEMGEMALPQQGSDRLLPTALYARWRAA</sequence>
<dbReference type="GO" id="GO:0032259">
    <property type="term" value="P:methylation"/>
    <property type="evidence" value="ECO:0007669"/>
    <property type="project" value="UniProtKB-KW"/>
</dbReference>
<dbReference type="Gene3D" id="2.60.40.1180">
    <property type="entry name" value="Golgi alpha-mannosidase II"/>
    <property type="match status" value="1"/>
</dbReference>
<dbReference type="SUPFAM" id="SSF53335">
    <property type="entry name" value="S-adenosyl-L-methionine-dependent methyltransferases"/>
    <property type="match status" value="1"/>
</dbReference>
<keyword evidence="3" id="KW-0949">S-adenosyl-L-methionine</keyword>
<dbReference type="PANTHER" id="PTHR43042">
    <property type="entry name" value="SAM-DEPENDENT METHYLTRANSFERASE"/>
    <property type="match status" value="1"/>
</dbReference>
<dbReference type="EMBL" id="ARYM01000002">
    <property type="protein sequence ID" value="KDA00316.1"/>
    <property type="molecule type" value="Genomic_DNA"/>
</dbReference>
<dbReference type="InterPro" id="IPR029063">
    <property type="entry name" value="SAM-dependent_MTases_sf"/>
</dbReference>
<accession>A0A062VPU9</accession>
<organism evidence="5 6">
    <name type="scientific">Hyphomonas polymorpha PS728</name>
    <dbReference type="NCBI Taxonomy" id="1280954"/>
    <lineage>
        <taxon>Bacteria</taxon>
        <taxon>Pseudomonadati</taxon>
        <taxon>Pseudomonadota</taxon>
        <taxon>Alphaproteobacteria</taxon>
        <taxon>Hyphomonadales</taxon>
        <taxon>Hyphomonadaceae</taxon>
        <taxon>Hyphomonas</taxon>
    </lineage>
</organism>